<organism evidence="2 3">
    <name type="scientific">Lophium mytilinum</name>
    <dbReference type="NCBI Taxonomy" id="390894"/>
    <lineage>
        <taxon>Eukaryota</taxon>
        <taxon>Fungi</taxon>
        <taxon>Dikarya</taxon>
        <taxon>Ascomycota</taxon>
        <taxon>Pezizomycotina</taxon>
        <taxon>Dothideomycetes</taxon>
        <taxon>Pleosporomycetidae</taxon>
        <taxon>Mytilinidiales</taxon>
        <taxon>Mytilinidiaceae</taxon>
        <taxon>Lophium</taxon>
    </lineage>
</organism>
<name>A0A6A6QJQ7_9PEZI</name>
<feature type="region of interest" description="Disordered" evidence="1">
    <location>
        <begin position="1"/>
        <end position="101"/>
    </location>
</feature>
<gene>
    <name evidence="2" type="ORF">BU16DRAFT_620723</name>
</gene>
<dbReference type="AlphaFoldDB" id="A0A6A6QJQ7"/>
<accession>A0A6A6QJQ7</accession>
<dbReference type="PANTHER" id="PTHR37540">
    <property type="entry name" value="TRANSCRIPTION FACTOR (ACR-2), PUTATIVE-RELATED-RELATED"/>
    <property type="match status" value="1"/>
</dbReference>
<feature type="compositionally biased region" description="Low complexity" evidence="1">
    <location>
        <begin position="66"/>
        <end position="83"/>
    </location>
</feature>
<evidence type="ECO:0000313" key="3">
    <source>
        <dbReference type="Proteomes" id="UP000799750"/>
    </source>
</evidence>
<protein>
    <recommendedName>
        <fullName evidence="4">Transcription factor domain-containing protein</fullName>
    </recommendedName>
</protein>
<evidence type="ECO:0008006" key="4">
    <source>
        <dbReference type="Google" id="ProtNLM"/>
    </source>
</evidence>
<dbReference type="PANTHER" id="PTHR37540:SF5">
    <property type="entry name" value="TRANSCRIPTION FACTOR DOMAIN-CONTAINING PROTEIN"/>
    <property type="match status" value="1"/>
</dbReference>
<dbReference type="Pfam" id="PF11951">
    <property type="entry name" value="Fungal_trans_2"/>
    <property type="match status" value="1"/>
</dbReference>
<dbReference type="EMBL" id="MU004194">
    <property type="protein sequence ID" value="KAF2492339.1"/>
    <property type="molecule type" value="Genomic_DNA"/>
</dbReference>
<dbReference type="Proteomes" id="UP000799750">
    <property type="component" value="Unassembled WGS sequence"/>
</dbReference>
<keyword evidence="3" id="KW-1185">Reference proteome</keyword>
<proteinExistence type="predicted"/>
<feature type="compositionally biased region" description="Basic residues" evidence="1">
    <location>
        <begin position="10"/>
        <end position="19"/>
    </location>
</feature>
<evidence type="ECO:0000313" key="2">
    <source>
        <dbReference type="EMBL" id="KAF2492339.1"/>
    </source>
</evidence>
<reference evidence="2" key="1">
    <citation type="journal article" date="2020" name="Stud. Mycol.">
        <title>101 Dothideomycetes genomes: a test case for predicting lifestyles and emergence of pathogens.</title>
        <authorList>
            <person name="Haridas S."/>
            <person name="Albert R."/>
            <person name="Binder M."/>
            <person name="Bloem J."/>
            <person name="Labutti K."/>
            <person name="Salamov A."/>
            <person name="Andreopoulos B."/>
            <person name="Baker S."/>
            <person name="Barry K."/>
            <person name="Bills G."/>
            <person name="Bluhm B."/>
            <person name="Cannon C."/>
            <person name="Castanera R."/>
            <person name="Culley D."/>
            <person name="Daum C."/>
            <person name="Ezra D."/>
            <person name="Gonzalez J."/>
            <person name="Henrissat B."/>
            <person name="Kuo A."/>
            <person name="Liang C."/>
            <person name="Lipzen A."/>
            <person name="Lutzoni F."/>
            <person name="Magnuson J."/>
            <person name="Mondo S."/>
            <person name="Nolan M."/>
            <person name="Ohm R."/>
            <person name="Pangilinan J."/>
            <person name="Park H.-J."/>
            <person name="Ramirez L."/>
            <person name="Alfaro M."/>
            <person name="Sun H."/>
            <person name="Tritt A."/>
            <person name="Yoshinaga Y."/>
            <person name="Zwiers L.-H."/>
            <person name="Turgeon B."/>
            <person name="Goodwin S."/>
            <person name="Spatafora J."/>
            <person name="Crous P."/>
            <person name="Grigoriev I."/>
        </authorList>
    </citation>
    <scope>NUCLEOTIDE SEQUENCE</scope>
    <source>
        <strain evidence="2">CBS 269.34</strain>
    </source>
</reference>
<sequence length="566" mass="63091">MASGSDPDLRKKRSGRKRLPPVAPGPPLQFVTATHPDDFKADSTMRNVRSHVMYKHHAHDAQQTPKSRSSTPSGSRGKSSTPSNDARSESSNRARQPQVSESIDPMELFAFEWGRDRSEFEHMYINDDNPSAVDLHQRLIAGILGPCRDFVIRTAGPTWMESIFSSYLAFLSHACVVSVYQDVSNHYLDDSAITTYIKTRVIREINERLQNHSTQTDDSTIITIIHLIVSEMGAGTEEAFDVHLDGMVRIVAQRGGLHRLGLQGLTALLLTAVVMNLAIFRAKIPNSMYLQYVSTRSEPAVRAIPLPESPIYCSISPLFVHSRSPECSDHTYGILCDMFNLTNLAITYTSSNRTPFQGGDVDSYETNAHQIYTRLLLRPSARDETLETSQDWIYEACRLASLIYCRAIVHRIAISESAKAMHARSPGLNSNIDPELMPTYSTDTALDALVSAFEMTDTTDCWSTMPGVFLWICLVGGAAAWIPTTHDLPTVNSTSREWQKKFFASHATKCSIIIAFQYPNALLQAQRTMLKIQSLVTSPIASSWFNDLDFGGSESIQPHLYLPHET</sequence>
<feature type="compositionally biased region" description="Basic residues" evidence="1">
    <location>
        <begin position="48"/>
        <end position="58"/>
    </location>
</feature>
<evidence type="ECO:0000256" key="1">
    <source>
        <dbReference type="SAM" id="MobiDB-lite"/>
    </source>
</evidence>
<dbReference type="OrthoDB" id="415825at2759"/>
<dbReference type="InterPro" id="IPR021858">
    <property type="entry name" value="Fun_TF"/>
</dbReference>